<keyword evidence="2" id="KW-1185">Reference proteome</keyword>
<evidence type="ECO:0000313" key="2">
    <source>
        <dbReference type="Proteomes" id="UP000221250"/>
    </source>
</evidence>
<accession>A0A1S6L3E4</accession>
<evidence type="ECO:0000313" key="1">
    <source>
        <dbReference type="EMBL" id="AQT28698.1"/>
    </source>
</evidence>
<dbReference type="EMBL" id="KY448244">
    <property type="protein sequence ID" value="AQT28698.1"/>
    <property type="molecule type" value="Genomic_DNA"/>
</dbReference>
<sequence length="216" mass="24368">MGVKVKPITLNTYIDSYDISKAPSLFVVNRTNPLGDIAFNCINDMGQQTAVIIPATTIPIDLTTQVPADLLIRSSYFKRVLEKSRARIITTESAEAYIADSPRYQEEYNRVNKIDQDARAGVGDLENDEEIDLDMGSRGKRSIKHENEDVSSNMFVNAFIERCNGDDYDDHALEAEFLNKGLNLPVKELRTLLKYVNRQIIRDLIVEAINDAEEPV</sequence>
<dbReference type="Proteomes" id="UP000221250">
    <property type="component" value="Segment"/>
</dbReference>
<reference evidence="1 2" key="1">
    <citation type="submission" date="2017-01" db="EMBL/GenBank/DDBJ databases">
        <authorList>
            <person name="Mah S.A."/>
            <person name="Swanson W.J."/>
            <person name="Moy G.W."/>
            <person name="Vacquier V.D."/>
        </authorList>
    </citation>
    <scope>NUCLEOTIDE SEQUENCE [LARGE SCALE GENOMIC DNA]</scope>
</reference>
<proteinExistence type="predicted"/>
<protein>
    <submittedName>
        <fullName evidence="1">Uncharacterized protein</fullName>
    </submittedName>
</protein>
<gene>
    <name evidence="1" type="ORF">YOLOSWAG_220</name>
</gene>
<organism evidence="1 2">
    <name type="scientific">Erwinia phage vB_EamM_Yoloswag</name>
    <dbReference type="NCBI Taxonomy" id="1958956"/>
    <lineage>
        <taxon>Viruses</taxon>
        <taxon>Duplodnaviria</taxon>
        <taxon>Heunggongvirae</taxon>
        <taxon>Uroviricota</taxon>
        <taxon>Caudoviricetes</taxon>
        <taxon>Yoloswagvirus</taxon>
        <taxon>Yoloswagvirus yoloswag</taxon>
    </lineage>
</organism>
<name>A0A1S6L3E4_9CAUD</name>